<evidence type="ECO:0000256" key="3">
    <source>
        <dbReference type="SAM" id="MobiDB-lite"/>
    </source>
</evidence>
<gene>
    <name evidence="5" type="ORF">DFR58_104174</name>
</gene>
<evidence type="ECO:0000313" key="6">
    <source>
        <dbReference type="Proteomes" id="UP000253034"/>
    </source>
</evidence>
<dbReference type="SUPFAM" id="SSF52540">
    <property type="entry name" value="P-loop containing nucleoside triphosphate hydrolases"/>
    <property type="match status" value="2"/>
</dbReference>
<proteinExistence type="predicted"/>
<dbReference type="Gene3D" id="3.40.50.300">
    <property type="entry name" value="P-loop containing nucleotide triphosphate hydrolases"/>
    <property type="match status" value="3"/>
</dbReference>
<feature type="domain" description="ABC transporter" evidence="4">
    <location>
        <begin position="297"/>
        <end position="500"/>
    </location>
</feature>
<keyword evidence="1" id="KW-0547">Nucleotide-binding</keyword>
<accession>A0A369BBJ9</accession>
<keyword evidence="6" id="KW-1185">Reference proteome</keyword>
<dbReference type="InterPro" id="IPR003439">
    <property type="entry name" value="ABC_transporter-like_ATP-bd"/>
</dbReference>
<evidence type="ECO:0000259" key="4">
    <source>
        <dbReference type="PROSITE" id="PS50893"/>
    </source>
</evidence>
<reference evidence="5 6" key="1">
    <citation type="submission" date="2018-07" db="EMBL/GenBank/DDBJ databases">
        <title>Genomic Encyclopedia of Type Strains, Phase IV (KMG-IV): sequencing the most valuable type-strain genomes for metagenomic binning, comparative biology and taxonomic classification.</title>
        <authorList>
            <person name="Goeker M."/>
        </authorList>
    </citation>
    <scope>NUCLEOTIDE SEQUENCE [LARGE SCALE GENOMIC DNA]</scope>
    <source>
        <strain evidence="5 6">DSM 27016</strain>
    </source>
</reference>
<dbReference type="InterPro" id="IPR003593">
    <property type="entry name" value="AAA+_ATPase"/>
</dbReference>
<dbReference type="CDD" id="cd03221">
    <property type="entry name" value="ABCF_EF-3"/>
    <property type="match status" value="2"/>
</dbReference>
<feature type="region of interest" description="Disordered" evidence="3">
    <location>
        <begin position="213"/>
        <end position="247"/>
    </location>
</feature>
<dbReference type="InterPro" id="IPR027417">
    <property type="entry name" value="P-loop_NTPase"/>
</dbReference>
<comment type="caution">
    <text evidence="5">The sequence shown here is derived from an EMBL/GenBank/DDBJ whole genome shotgun (WGS) entry which is preliminary data.</text>
</comment>
<dbReference type="GO" id="GO:0005524">
    <property type="term" value="F:ATP binding"/>
    <property type="evidence" value="ECO:0007669"/>
    <property type="project" value="UniProtKB-KW"/>
</dbReference>
<organism evidence="5 6">
    <name type="scientific">Anaerobacterium chartisolvens</name>
    <dbReference type="NCBI Taxonomy" id="1297424"/>
    <lineage>
        <taxon>Bacteria</taxon>
        <taxon>Bacillati</taxon>
        <taxon>Bacillota</taxon>
        <taxon>Clostridia</taxon>
        <taxon>Eubacteriales</taxon>
        <taxon>Oscillospiraceae</taxon>
        <taxon>Anaerobacterium</taxon>
    </lineage>
</organism>
<dbReference type="PANTHER" id="PTHR42855:SF2">
    <property type="entry name" value="DRUG RESISTANCE ABC TRANSPORTER,ATP-BINDING PROTEIN"/>
    <property type="match status" value="1"/>
</dbReference>
<dbReference type="RefSeq" id="WP_114296748.1">
    <property type="nucleotide sequence ID" value="NZ_QPJT01000004.1"/>
</dbReference>
<sequence length="500" mass="56498">MNLLIKAKDIRVEYVGRDVLDIDDLELYDYDRIGLVGGNGAGKSTLLKMLLGEISLPDCKISRYGTFSYIPQLDETVVEKDINHVLTGKLGVNQLSAQTMSGGEETRLKIAQALSGNVHGIFADEPTCHLDRLGIDFLISQLKYYSGALLLVSHDRYFLDEIVNKIWELKDGKIIEYWGGYSDYLQQKEEERQNQTAQYELYIAERNRLEQAAEEKRKQARKVTQKEKGAEKKNNSESAGRLGHQKTVGSKQKKLYNAAKNMEHRLQAMGDIQAPENIRTIRFRQSKSLELHNPYPITATDISKCFDDKVLFDKVSFQIPLGKKVVFTGNNGTGKTTLFQMILDREPGIYISPKAVIGYFAQTGYKYNHNQKVMEYMQNDCDYQVSEIRSVLASMGFSQNDINKELAVLSGGEIIKLQMAKMLLGRYNILLMDEPSNFLDIPSVEALQALIKNYTGTILFISHDKYLIENTADIVYEIADGTLKLAPDISSHNAGPMPRM</sequence>
<dbReference type="PANTHER" id="PTHR42855">
    <property type="entry name" value="ABC TRANSPORTER ATP-BINDING SUBUNIT"/>
    <property type="match status" value="1"/>
</dbReference>
<keyword evidence="2 5" id="KW-0067">ATP-binding</keyword>
<dbReference type="GO" id="GO:0016887">
    <property type="term" value="F:ATP hydrolysis activity"/>
    <property type="evidence" value="ECO:0007669"/>
    <property type="project" value="InterPro"/>
</dbReference>
<dbReference type="Proteomes" id="UP000253034">
    <property type="component" value="Unassembled WGS sequence"/>
</dbReference>
<dbReference type="InterPro" id="IPR051309">
    <property type="entry name" value="ABCF_ATPase"/>
</dbReference>
<dbReference type="PROSITE" id="PS50893">
    <property type="entry name" value="ABC_TRANSPORTER_2"/>
    <property type="match status" value="2"/>
</dbReference>
<evidence type="ECO:0000256" key="1">
    <source>
        <dbReference type="ARBA" id="ARBA00022741"/>
    </source>
</evidence>
<dbReference type="NCBIfam" id="NF000168">
    <property type="entry name" value="ABCF_Msr_all"/>
    <property type="match status" value="1"/>
</dbReference>
<feature type="domain" description="ABC transporter" evidence="4">
    <location>
        <begin position="5"/>
        <end position="196"/>
    </location>
</feature>
<dbReference type="NCBIfam" id="NF000355">
    <property type="entry name" value="ribo_prot_ABC_F"/>
    <property type="match status" value="1"/>
</dbReference>
<feature type="compositionally biased region" description="Basic and acidic residues" evidence="3">
    <location>
        <begin position="224"/>
        <end position="235"/>
    </location>
</feature>
<dbReference type="Pfam" id="PF00005">
    <property type="entry name" value="ABC_tran"/>
    <property type="match status" value="2"/>
</dbReference>
<dbReference type="OrthoDB" id="9801441at2"/>
<evidence type="ECO:0000256" key="2">
    <source>
        <dbReference type="ARBA" id="ARBA00022840"/>
    </source>
</evidence>
<dbReference type="SMART" id="SM00382">
    <property type="entry name" value="AAA"/>
    <property type="match status" value="2"/>
</dbReference>
<protein>
    <submittedName>
        <fullName evidence="5">Macrolide transport system ATP-binding/permease protein</fullName>
    </submittedName>
</protein>
<dbReference type="EMBL" id="QPJT01000004">
    <property type="protein sequence ID" value="RCX18903.1"/>
    <property type="molecule type" value="Genomic_DNA"/>
</dbReference>
<evidence type="ECO:0000313" key="5">
    <source>
        <dbReference type="EMBL" id="RCX18903.1"/>
    </source>
</evidence>
<name>A0A369BBJ9_9FIRM</name>
<dbReference type="AlphaFoldDB" id="A0A369BBJ9"/>